<dbReference type="AlphaFoldDB" id="A0A1I2HVQ6"/>
<keyword evidence="2" id="KW-1185">Reference proteome</keyword>
<dbReference type="STRING" id="285351.SAMN04488035_2569"/>
<dbReference type="RefSeq" id="WP_093379502.1">
    <property type="nucleotide sequence ID" value="NZ_BNAN01000001.1"/>
</dbReference>
<reference evidence="2" key="1">
    <citation type="submission" date="2016-10" db="EMBL/GenBank/DDBJ databases">
        <authorList>
            <person name="Varghese N."/>
            <person name="Submissions S."/>
        </authorList>
    </citation>
    <scope>NUCLEOTIDE SEQUENCE [LARGE SCALE GENOMIC DNA]</scope>
    <source>
        <strain evidence="2">DSM 19083</strain>
    </source>
</reference>
<proteinExistence type="predicted"/>
<gene>
    <name evidence="1" type="ORF">SAMN04488035_2569</name>
</gene>
<evidence type="ECO:0000313" key="2">
    <source>
        <dbReference type="Proteomes" id="UP000198520"/>
    </source>
</evidence>
<dbReference type="Proteomes" id="UP000198520">
    <property type="component" value="Unassembled WGS sequence"/>
</dbReference>
<protein>
    <submittedName>
        <fullName evidence="1">Uncharacterized protein</fullName>
    </submittedName>
</protein>
<accession>A0A1I2HVQ6</accession>
<organism evidence="1 2">
    <name type="scientific">Flavimobilis marinus</name>
    <dbReference type="NCBI Taxonomy" id="285351"/>
    <lineage>
        <taxon>Bacteria</taxon>
        <taxon>Bacillati</taxon>
        <taxon>Actinomycetota</taxon>
        <taxon>Actinomycetes</taxon>
        <taxon>Micrococcales</taxon>
        <taxon>Jonesiaceae</taxon>
        <taxon>Flavimobilis</taxon>
    </lineage>
</organism>
<dbReference type="EMBL" id="FONZ01000005">
    <property type="protein sequence ID" value="SFF33912.1"/>
    <property type="molecule type" value="Genomic_DNA"/>
</dbReference>
<sequence length="159" mass="15893">MAAGPPDGIDALVDPIIGDNYPIYSGSGFHDDGTAYVAFTGPLPAADRDTILSHGDITLIEDAALDAGTADALSAELFSAAAASADGATISLHVDPLDGHAELVSSAPLRGDVPTPPPGVTVTLTVDPSLSASADAAWSDAVGNEADGMHALNAAFEER</sequence>
<name>A0A1I2HVQ6_9MICO</name>
<dbReference type="OrthoDB" id="8781117at2"/>
<evidence type="ECO:0000313" key="1">
    <source>
        <dbReference type="EMBL" id="SFF33912.1"/>
    </source>
</evidence>